<dbReference type="PANTHER" id="PTHR24148:SF64">
    <property type="entry name" value="HETEROKARYON INCOMPATIBILITY DOMAIN-CONTAINING PROTEIN"/>
    <property type="match status" value="1"/>
</dbReference>
<feature type="domain" description="Heterokaryon incompatibility" evidence="1">
    <location>
        <begin position="48"/>
        <end position="225"/>
    </location>
</feature>
<evidence type="ECO:0000259" key="1">
    <source>
        <dbReference type="Pfam" id="PF06985"/>
    </source>
</evidence>
<protein>
    <recommendedName>
        <fullName evidence="1">Heterokaryon incompatibility domain-containing protein</fullName>
    </recommendedName>
</protein>
<dbReference type="InterPro" id="IPR010730">
    <property type="entry name" value="HET"/>
</dbReference>
<evidence type="ECO:0000313" key="2">
    <source>
        <dbReference type="EMBL" id="TRX97934.1"/>
    </source>
</evidence>
<accession>A0A553ICK4</accession>
<dbReference type="OrthoDB" id="2157530at2759"/>
<reference evidence="3" key="1">
    <citation type="submission" date="2019-06" db="EMBL/GenBank/DDBJ databases">
        <title>Draft genome sequence of the griseofulvin-producing fungus Xylaria cubensis strain G536.</title>
        <authorList>
            <person name="Mead M.E."/>
            <person name="Raja H.A."/>
            <person name="Steenwyk J.L."/>
            <person name="Knowles S.L."/>
            <person name="Oberlies N.H."/>
            <person name="Rokas A."/>
        </authorList>
    </citation>
    <scope>NUCLEOTIDE SEQUENCE [LARGE SCALE GENOMIC DNA]</scope>
    <source>
        <strain evidence="3">G536</strain>
    </source>
</reference>
<dbReference type="Pfam" id="PF06985">
    <property type="entry name" value="HET"/>
    <property type="match status" value="1"/>
</dbReference>
<name>A0A553ICK4_9PEZI</name>
<dbReference type="Proteomes" id="UP000319160">
    <property type="component" value="Unassembled WGS sequence"/>
</dbReference>
<organism evidence="2 3">
    <name type="scientific">Xylaria flabelliformis</name>
    <dbReference type="NCBI Taxonomy" id="2512241"/>
    <lineage>
        <taxon>Eukaryota</taxon>
        <taxon>Fungi</taxon>
        <taxon>Dikarya</taxon>
        <taxon>Ascomycota</taxon>
        <taxon>Pezizomycotina</taxon>
        <taxon>Sordariomycetes</taxon>
        <taxon>Xylariomycetidae</taxon>
        <taxon>Xylariales</taxon>
        <taxon>Xylariaceae</taxon>
        <taxon>Xylaria</taxon>
    </lineage>
</organism>
<dbReference type="PANTHER" id="PTHR24148">
    <property type="entry name" value="ANKYRIN REPEAT DOMAIN-CONTAINING PROTEIN 39 HOMOLOG-RELATED"/>
    <property type="match status" value="1"/>
</dbReference>
<keyword evidence="3" id="KW-1185">Reference proteome</keyword>
<evidence type="ECO:0000313" key="3">
    <source>
        <dbReference type="Proteomes" id="UP000319160"/>
    </source>
</evidence>
<gene>
    <name evidence="2" type="ORF">FHL15_001144</name>
</gene>
<sequence>MESSLGLVVRADPEGIATWPRRLLHLPSYSSLEWQPGHAYGEHQRPKYNAISYTWGRFRLDTMRGLNEALRKVKGIEIDNCSWTVPPIDPTRFTVDEFRMALQTAAASDRSETYLECDSCFVWLDVACIDQNADAGMLEIGRQAAIFRGAQKVYIWLTDFSSSRLEKIFSDIVDTSHRLLLVLEGSSVSTVEEMGESIEILDTMQKALDDLCNDPWFSSLWTLQEAFLCPHACFMSRDGQVISRKRLTNLLDLCELAWIINEATEYLIAHFPAPIENHPWLQRCEEIGSIIKEKGLLVLRSQNPMLLYSAAGKRTATEDHDYIYGIQQIFDFRLGNSAEAAIQRVYNRYELQVQLGEQLLKKYPVESQMHIFSEPVKDQNGWCICMTSRIPQEDGWMHMGHLMTQKLISECTLGLYRSGSRAIGQFSGKACSFAEFQRAACNEVGPMMEIGEGFSIALDAIRQGPQDEPLEYRTCGAMKDQRCGKEQIQLAEWLQSCYDGSTFIVLLLGRHGNPFFDKGTWFSERSVGLLLVNDMHKVDSQAYWKRIGFVVWDKEVHGLIKEWDYASGLFG</sequence>
<dbReference type="AlphaFoldDB" id="A0A553ICK4"/>
<dbReference type="InterPro" id="IPR052895">
    <property type="entry name" value="HetReg/Transcr_Mod"/>
</dbReference>
<comment type="caution">
    <text evidence="2">The sequence shown here is derived from an EMBL/GenBank/DDBJ whole genome shotgun (WGS) entry which is preliminary data.</text>
</comment>
<dbReference type="STRING" id="2512241.A0A553ICK4"/>
<dbReference type="EMBL" id="VFLP01000004">
    <property type="protein sequence ID" value="TRX97934.1"/>
    <property type="molecule type" value="Genomic_DNA"/>
</dbReference>
<proteinExistence type="predicted"/>